<name>A0A219B1E5_9SPHN</name>
<comment type="function">
    <text evidence="2">One of several proteins that assist in the late maturation steps of the functional core of the 30S ribosomal subunit. Associates with free 30S ribosomal subunits (but not with 30S subunits that are part of 70S ribosomes or polysomes). Required for efficient processing of 16S rRNA. May interact with the 5'-terminal helix region of 16S rRNA.</text>
</comment>
<dbReference type="PANTHER" id="PTHR33515:SF1">
    <property type="entry name" value="RIBOSOME-BINDING FACTOR A, CHLOROPLASTIC-RELATED"/>
    <property type="match status" value="1"/>
</dbReference>
<organism evidence="4 5">
    <name type="scientific">Pacificimonas flava</name>
    <dbReference type="NCBI Taxonomy" id="1234595"/>
    <lineage>
        <taxon>Bacteria</taxon>
        <taxon>Pseudomonadati</taxon>
        <taxon>Pseudomonadota</taxon>
        <taxon>Alphaproteobacteria</taxon>
        <taxon>Sphingomonadales</taxon>
        <taxon>Sphingosinicellaceae</taxon>
        <taxon>Pacificimonas</taxon>
    </lineage>
</organism>
<dbReference type="EMBL" id="NFZT01000001">
    <property type="protein sequence ID" value="OWV32145.1"/>
    <property type="molecule type" value="Genomic_DNA"/>
</dbReference>
<evidence type="ECO:0000256" key="1">
    <source>
        <dbReference type="ARBA" id="ARBA00022517"/>
    </source>
</evidence>
<sequence length="139" mass="15577">MRHNESEQGRSVRLLKVGEQIRHTLSEVLQRRETNDPDLDAMIISVSEVRVSPDLRHATAFVKSIGGDDEAMLAALKRNVKPLRGQVGRSLTTKYTPELKFLLDESYEEASRIDALLRSPEVARDLDDDEDEEPGHGAA</sequence>
<evidence type="ECO:0000256" key="3">
    <source>
        <dbReference type="SAM" id="MobiDB-lite"/>
    </source>
</evidence>
<dbReference type="RefSeq" id="WP_088710944.1">
    <property type="nucleotide sequence ID" value="NZ_NFZT01000001.1"/>
</dbReference>
<dbReference type="HAMAP" id="MF_00003">
    <property type="entry name" value="RbfA"/>
    <property type="match status" value="1"/>
</dbReference>
<comment type="caution">
    <text evidence="4">The sequence shown here is derived from an EMBL/GenBank/DDBJ whole genome shotgun (WGS) entry which is preliminary data.</text>
</comment>
<comment type="similarity">
    <text evidence="2">Belongs to the RbfA family.</text>
</comment>
<dbReference type="AlphaFoldDB" id="A0A219B1E5"/>
<keyword evidence="1 2" id="KW-0690">Ribosome biogenesis</keyword>
<comment type="subunit">
    <text evidence="2">Monomer. Binds 30S ribosomal subunits, but not 50S ribosomal subunits or 70S ribosomes.</text>
</comment>
<dbReference type="NCBIfam" id="NF001802">
    <property type="entry name" value="PRK00521.2-5"/>
    <property type="match status" value="1"/>
</dbReference>
<dbReference type="InterPro" id="IPR000238">
    <property type="entry name" value="RbfA"/>
</dbReference>
<reference evidence="5" key="1">
    <citation type="submission" date="2017-05" db="EMBL/GenBank/DDBJ databases">
        <authorList>
            <person name="Lin X."/>
        </authorList>
    </citation>
    <scope>NUCLEOTIDE SEQUENCE [LARGE SCALE GENOMIC DNA]</scope>
    <source>
        <strain evidence="5">JLT2012</strain>
    </source>
</reference>
<evidence type="ECO:0000313" key="4">
    <source>
        <dbReference type="EMBL" id="OWV32145.1"/>
    </source>
</evidence>
<dbReference type="InterPro" id="IPR015946">
    <property type="entry name" value="KH_dom-like_a/b"/>
</dbReference>
<keyword evidence="5" id="KW-1185">Reference proteome</keyword>
<dbReference type="InterPro" id="IPR023799">
    <property type="entry name" value="RbfA_dom_sf"/>
</dbReference>
<dbReference type="STRING" id="1234595.C725_1820"/>
<dbReference type="PANTHER" id="PTHR33515">
    <property type="entry name" value="RIBOSOME-BINDING FACTOR A, CHLOROPLASTIC-RELATED"/>
    <property type="match status" value="1"/>
</dbReference>
<dbReference type="Gene3D" id="3.30.300.20">
    <property type="match status" value="1"/>
</dbReference>
<protein>
    <recommendedName>
        <fullName evidence="2">Ribosome-binding factor A</fullName>
    </recommendedName>
</protein>
<accession>A0A219B1E5</accession>
<dbReference type="Pfam" id="PF02033">
    <property type="entry name" value="RBFA"/>
    <property type="match status" value="1"/>
</dbReference>
<keyword evidence="2" id="KW-0963">Cytoplasm</keyword>
<evidence type="ECO:0000313" key="5">
    <source>
        <dbReference type="Proteomes" id="UP000198462"/>
    </source>
</evidence>
<gene>
    <name evidence="2" type="primary">rbfA</name>
    <name evidence="4" type="ORF">B5C34_00900</name>
</gene>
<dbReference type="GO" id="GO:0030490">
    <property type="term" value="P:maturation of SSU-rRNA"/>
    <property type="evidence" value="ECO:0007669"/>
    <property type="project" value="UniProtKB-UniRule"/>
</dbReference>
<dbReference type="SUPFAM" id="SSF89919">
    <property type="entry name" value="Ribosome-binding factor A, RbfA"/>
    <property type="match status" value="1"/>
</dbReference>
<comment type="subcellular location">
    <subcellularLocation>
        <location evidence="2">Cytoplasm</location>
    </subcellularLocation>
</comment>
<dbReference type="GO" id="GO:0005829">
    <property type="term" value="C:cytosol"/>
    <property type="evidence" value="ECO:0007669"/>
    <property type="project" value="TreeGrafter"/>
</dbReference>
<evidence type="ECO:0000256" key="2">
    <source>
        <dbReference type="HAMAP-Rule" id="MF_00003"/>
    </source>
</evidence>
<dbReference type="GO" id="GO:0043024">
    <property type="term" value="F:ribosomal small subunit binding"/>
    <property type="evidence" value="ECO:0007669"/>
    <property type="project" value="TreeGrafter"/>
</dbReference>
<proteinExistence type="inferred from homology"/>
<dbReference type="OrthoDB" id="9805051at2"/>
<feature type="region of interest" description="Disordered" evidence="3">
    <location>
        <begin position="119"/>
        <end position="139"/>
    </location>
</feature>
<dbReference type="Proteomes" id="UP000198462">
    <property type="component" value="Unassembled WGS sequence"/>
</dbReference>
<dbReference type="NCBIfam" id="TIGR00082">
    <property type="entry name" value="rbfA"/>
    <property type="match status" value="1"/>
</dbReference>